<keyword evidence="3" id="KW-1185">Reference proteome</keyword>
<protein>
    <submittedName>
        <fullName evidence="2">Uncharacterized protein</fullName>
    </submittedName>
</protein>
<reference evidence="2" key="1">
    <citation type="submission" date="2021-05" db="EMBL/GenBank/DDBJ databases">
        <title>Comparative genomics of three Colletotrichum scovillei strains and genetic complementation revealed genes involved fungal growth and virulence on chili pepper.</title>
        <authorList>
            <person name="Hsieh D.-K."/>
            <person name="Chuang S.-C."/>
            <person name="Chen C.-Y."/>
            <person name="Chao Y.-T."/>
            <person name="Lu M.-Y.J."/>
            <person name="Lee M.-H."/>
            <person name="Shih M.-C."/>
        </authorList>
    </citation>
    <scope>NUCLEOTIDE SEQUENCE</scope>
    <source>
        <strain evidence="2">Coll-153</strain>
    </source>
</reference>
<dbReference type="Proteomes" id="UP000699042">
    <property type="component" value="Unassembled WGS sequence"/>
</dbReference>
<evidence type="ECO:0000256" key="1">
    <source>
        <dbReference type="SAM" id="MobiDB-lite"/>
    </source>
</evidence>
<sequence length="107" mass="11979">MRRRANPRDRYGVPGFRATCSDGTQICMSFRRWSRLSTSVANRRRHAPARGAAAFHHLPVTSHPRPPTESTVPIVDRGRLQRDASELPSNQTLSTAGLSPRCTIETR</sequence>
<organism evidence="2 3">
    <name type="scientific">Colletotrichum scovillei</name>
    <dbReference type="NCBI Taxonomy" id="1209932"/>
    <lineage>
        <taxon>Eukaryota</taxon>
        <taxon>Fungi</taxon>
        <taxon>Dikarya</taxon>
        <taxon>Ascomycota</taxon>
        <taxon>Pezizomycotina</taxon>
        <taxon>Sordariomycetes</taxon>
        <taxon>Hypocreomycetidae</taxon>
        <taxon>Glomerellales</taxon>
        <taxon>Glomerellaceae</taxon>
        <taxon>Colletotrichum</taxon>
        <taxon>Colletotrichum acutatum species complex</taxon>
    </lineage>
</organism>
<accession>A0A9P7R7N7</accession>
<evidence type="ECO:0000313" key="2">
    <source>
        <dbReference type="EMBL" id="KAG7051090.1"/>
    </source>
</evidence>
<comment type="caution">
    <text evidence="2">The sequence shown here is derived from an EMBL/GenBank/DDBJ whole genome shotgun (WGS) entry which is preliminary data.</text>
</comment>
<name>A0A9P7R7N7_9PEZI</name>
<evidence type="ECO:0000313" key="3">
    <source>
        <dbReference type="Proteomes" id="UP000699042"/>
    </source>
</evidence>
<feature type="region of interest" description="Disordered" evidence="1">
    <location>
        <begin position="84"/>
        <end position="107"/>
    </location>
</feature>
<feature type="compositionally biased region" description="Polar residues" evidence="1">
    <location>
        <begin position="87"/>
        <end position="97"/>
    </location>
</feature>
<proteinExistence type="predicted"/>
<dbReference type="AlphaFoldDB" id="A0A9P7R7N7"/>
<dbReference type="EMBL" id="JAESDN010000004">
    <property type="protein sequence ID" value="KAG7051090.1"/>
    <property type="molecule type" value="Genomic_DNA"/>
</dbReference>
<gene>
    <name evidence="2" type="ORF">JMJ77_001717</name>
</gene>